<dbReference type="Proteomes" id="UP000055024">
    <property type="component" value="Unassembled WGS sequence"/>
</dbReference>
<dbReference type="EMBL" id="JYDP01000758">
    <property type="protein sequence ID" value="KRY99628.1"/>
    <property type="molecule type" value="Genomic_DNA"/>
</dbReference>
<dbReference type="AlphaFoldDB" id="A0A0V1GMX4"/>
<name>A0A0V1GMX4_9BILA</name>
<sequence length="64" mass="7399">MAVTARITWDIVCMYCLVEDEIFSFSMMSPKQGKLLIGRPFVDLGILALENYPCFTEQINLFKF</sequence>
<comment type="caution">
    <text evidence="1">The sequence shown here is derived from an EMBL/GenBank/DDBJ whole genome shotgun (WGS) entry which is preliminary data.</text>
</comment>
<evidence type="ECO:0000313" key="2">
    <source>
        <dbReference type="Proteomes" id="UP000055024"/>
    </source>
</evidence>
<keyword evidence="2" id="KW-1185">Reference proteome</keyword>
<gene>
    <name evidence="1" type="ORF">T11_717</name>
</gene>
<proteinExistence type="predicted"/>
<protein>
    <submittedName>
        <fullName evidence="1">Uncharacterized protein</fullName>
    </submittedName>
</protein>
<organism evidence="1 2">
    <name type="scientific">Trichinella zimbabwensis</name>
    <dbReference type="NCBI Taxonomy" id="268475"/>
    <lineage>
        <taxon>Eukaryota</taxon>
        <taxon>Metazoa</taxon>
        <taxon>Ecdysozoa</taxon>
        <taxon>Nematoda</taxon>
        <taxon>Enoplea</taxon>
        <taxon>Dorylaimia</taxon>
        <taxon>Trichinellida</taxon>
        <taxon>Trichinellidae</taxon>
        <taxon>Trichinella</taxon>
    </lineage>
</organism>
<accession>A0A0V1GMX4</accession>
<evidence type="ECO:0000313" key="1">
    <source>
        <dbReference type="EMBL" id="KRY99628.1"/>
    </source>
</evidence>
<reference evidence="1 2" key="1">
    <citation type="submission" date="2015-01" db="EMBL/GenBank/DDBJ databases">
        <title>Evolution of Trichinella species and genotypes.</title>
        <authorList>
            <person name="Korhonen P.K."/>
            <person name="Edoardo P."/>
            <person name="Giuseppe L.R."/>
            <person name="Gasser R.B."/>
        </authorList>
    </citation>
    <scope>NUCLEOTIDE SEQUENCE [LARGE SCALE GENOMIC DNA]</scope>
    <source>
        <strain evidence="1">ISS1029</strain>
    </source>
</reference>